<sequence length="40" mass="4333">MEYLGYFASIIIGLSLGLIGGGKSILAVPILVYLFKIYPE</sequence>
<dbReference type="Proteomes" id="UP000184260">
    <property type="component" value="Unassembled WGS sequence"/>
</dbReference>
<evidence type="ECO:0008006" key="4">
    <source>
        <dbReference type="Google" id="ProtNLM"/>
    </source>
</evidence>
<name>A0A1M7J103_9FLAO</name>
<dbReference type="AlphaFoldDB" id="A0A1M7J103"/>
<proteinExistence type="predicted"/>
<dbReference type="RefSeq" id="WP_394332909.1">
    <property type="nucleotide sequence ID" value="NZ_FRBU01000038.1"/>
</dbReference>
<evidence type="ECO:0000313" key="2">
    <source>
        <dbReference type="EMBL" id="SHM46127.1"/>
    </source>
</evidence>
<reference evidence="3" key="1">
    <citation type="submission" date="2016-11" db="EMBL/GenBank/DDBJ databases">
        <authorList>
            <person name="Varghese N."/>
            <person name="Submissions S."/>
        </authorList>
    </citation>
    <scope>NUCLEOTIDE SEQUENCE [LARGE SCALE GENOMIC DNA]</scope>
    <source>
        <strain evidence="3">DSM 3661</strain>
    </source>
</reference>
<feature type="transmembrane region" description="Helical" evidence="1">
    <location>
        <begin position="6"/>
        <end position="35"/>
    </location>
</feature>
<dbReference type="STRING" id="69322.SAMN05443669_103812"/>
<organism evidence="2 3">
    <name type="scientific">Flavobacterium xanthum</name>
    <dbReference type="NCBI Taxonomy" id="69322"/>
    <lineage>
        <taxon>Bacteria</taxon>
        <taxon>Pseudomonadati</taxon>
        <taxon>Bacteroidota</taxon>
        <taxon>Flavobacteriia</taxon>
        <taxon>Flavobacteriales</taxon>
        <taxon>Flavobacteriaceae</taxon>
        <taxon>Flavobacterium</taxon>
    </lineage>
</organism>
<dbReference type="EMBL" id="FRBU01000038">
    <property type="protein sequence ID" value="SHM46127.1"/>
    <property type="molecule type" value="Genomic_DNA"/>
</dbReference>
<gene>
    <name evidence="2" type="ORF">SAMN05443669_103812</name>
</gene>
<evidence type="ECO:0000313" key="3">
    <source>
        <dbReference type="Proteomes" id="UP000184260"/>
    </source>
</evidence>
<accession>A0A1M7J103</accession>
<keyword evidence="1" id="KW-0812">Transmembrane</keyword>
<protein>
    <recommendedName>
        <fullName evidence="4">Sulfite exporter TauE/SafE</fullName>
    </recommendedName>
</protein>
<keyword evidence="1" id="KW-1133">Transmembrane helix</keyword>
<keyword evidence="1" id="KW-0472">Membrane</keyword>
<evidence type="ECO:0000256" key="1">
    <source>
        <dbReference type="SAM" id="Phobius"/>
    </source>
</evidence>
<keyword evidence="3" id="KW-1185">Reference proteome</keyword>